<dbReference type="Proteomes" id="UP000001449">
    <property type="component" value="Chromosome 22"/>
</dbReference>
<feature type="region of interest" description="Disordered" evidence="8">
    <location>
        <begin position="215"/>
        <end position="237"/>
    </location>
</feature>
<evidence type="ECO:0000313" key="11">
    <source>
        <dbReference type="Proteomes" id="UP000001449"/>
    </source>
</evidence>
<feature type="compositionally biased region" description="Low complexity" evidence="8">
    <location>
        <begin position="552"/>
        <end position="568"/>
    </location>
</feature>
<evidence type="ECO:0000256" key="8">
    <source>
        <dbReference type="SAM" id="MobiDB-lite"/>
    </source>
</evidence>
<gene>
    <name evidence="10" type="ORF">THAPSDRAFT_264827</name>
</gene>
<dbReference type="InterPro" id="IPR011009">
    <property type="entry name" value="Kinase-like_dom_sf"/>
</dbReference>
<dbReference type="SMART" id="SM00220">
    <property type="entry name" value="S_TKc"/>
    <property type="match status" value="1"/>
</dbReference>
<evidence type="ECO:0000256" key="4">
    <source>
        <dbReference type="ARBA" id="ARBA00022741"/>
    </source>
</evidence>
<dbReference type="SUPFAM" id="SSF56112">
    <property type="entry name" value="Protein kinase-like (PK-like)"/>
    <property type="match status" value="1"/>
</dbReference>
<evidence type="ECO:0000256" key="6">
    <source>
        <dbReference type="ARBA" id="ARBA00022840"/>
    </source>
</evidence>
<keyword evidence="2" id="KW-0723">Serine/threonine-protein kinase</keyword>
<sequence length="568" mass="63223">MNGWNRTNSSATQNTLTSTEESFNAAPRNAQNVSVPKQSTQLSNLPTTTSSWSVEQHPLSLSRYQREFHQIALLATGSFGSVYHAIHKLEHRPYAVKCVSFSTTGYYANTLALVIREVRCLAQLDHPNCVRYYTSWLEPNIERVINGINGSEEIPHSVEQLEAILYGNNEDTNDGFDWASSSGSQIKEQSAFSFNRTEEKNGNWANLTSHKTNFQSMLSTSSGGNGHDSDVSVWTEDLNGGGDSYEAQWDSQSSSFAREEGGLTDTTDSFHCYQICLFIQMQLCHPTTLADWIKQRNNECDQFDAEERQARARPAFEVFRSIVNGLSHVHSKGIIHRDLKPANIFANDDGSWCIGDFGLSKMMQDATQIGTPTNRTQSDDFVVSGGYVDDVHTAGVGTASYAAPEQITQKTYGPSVDIFALGLILLELFSNFTSEHERANAFHDCRHHGELAPWMKRTYPEVSSLVLACTQKDERRRPTASDIQAASVFQERGSGAEIFRAELRVLKGELTRKDSVIRAQRDQISEKDEMIERLTRRLAEAGIGVGTENDSARSVVDDVSSSSSEDDY</sequence>
<dbReference type="GO" id="GO:0003743">
    <property type="term" value="F:translation initiation factor activity"/>
    <property type="evidence" value="ECO:0007669"/>
    <property type="project" value="UniProtKB-KW"/>
</dbReference>
<dbReference type="InterPro" id="IPR050339">
    <property type="entry name" value="CC_SR_Kinase"/>
</dbReference>
<dbReference type="GO" id="GO:0004694">
    <property type="term" value="F:eukaryotic translation initiation factor 2alpha kinase activity"/>
    <property type="evidence" value="ECO:0000318"/>
    <property type="project" value="GO_Central"/>
</dbReference>
<dbReference type="GO" id="GO:0005737">
    <property type="term" value="C:cytoplasm"/>
    <property type="evidence" value="ECO:0000318"/>
    <property type="project" value="GO_Central"/>
</dbReference>
<evidence type="ECO:0000256" key="2">
    <source>
        <dbReference type="ARBA" id="ARBA00022527"/>
    </source>
</evidence>
<keyword evidence="7" id="KW-0652">Protein synthesis inhibitor</keyword>
<dbReference type="Pfam" id="PF00069">
    <property type="entry name" value="Pkinase"/>
    <property type="match status" value="2"/>
</dbReference>
<dbReference type="InParanoid" id="B8CFP7"/>
<dbReference type="OMA" id="WDWIADR"/>
<feature type="region of interest" description="Disordered" evidence="8">
    <location>
        <begin position="542"/>
        <end position="568"/>
    </location>
</feature>
<dbReference type="InterPro" id="IPR000719">
    <property type="entry name" value="Prot_kinase_dom"/>
</dbReference>
<keyword evidence="5" id="KW-0418">Kinase</keyword>
<feature type="region of interest" description="Disordered" evidence="8">
    <location>
        <begin position="1"/>
        <end position="49"/>
    </location>
</feature>
<evidence type="ECO:0000259" key="9">
    <source>
        <dbReference type="PROSITE" id="PS50011"/>
    </source>
</evidence>
<dbReference type="EC" id="2.7.11.1" evidence="1"/>
<dbReference type="STRING" id="35128.B8CFP7"/>
<dbReference type="EMBL" id="CM000653">
    <property type="protein sequence ID" value="EED87837.1"/>
    <property type="molecule type" value="Genomic_DNA"/>
</dbReference>
<evidence type="ECO:0000256" key="1">
    <source>
        <dbReference type="ARBA" id="ARBA00012513"/>
    </source>
</evidence>
<dbReference type="GO" id="GO:0017148">
    <property type="term" value="P:negative regulation of translation"/>
    <property type="evidence" value="ECO:0007669"/>
    <property type="project" value="UniProtKB-KW"/>
</dbReference>
<dbReference type="PANTHER" id="PTHR11042">
    <property type="entry name" value="EUKARYOTIC TRANSLATION INITIATION FACTOR 2-ALPHA KINASE EIF2-ALPHA KINASE -RELATED"/>
    <property type="match status" value="1"/>
</dbReference>
<evidence type="ECO:0000313" key="10">
    <source>
        <dbReference type="EMBL" id="EED87837.1"/>
    </source>
</evidence>
<dbReference type="PANTHER" id="PTHR11042:SF160">
    <property type="entry name" value="EUKARYOTIC TRANSLATION INITIATION FACTOR 2-ALPHA KINASE 1"/>
    <property type="match status" value="1"/>
</dbReference>
<organism evidence="10 11">
    <name type="scientific">Thalassiosira pseudonana</name>
    <name type="common">Marine diatom</name>
    <name type="synonym">Cyclotella nana</name>
    <dbReference type="NCBI Taxonomy" id="35128"/>
    <lineage>
        <taxon>Eukaryota</taxon>
        <taxon>Sar</taxon>
        <taxon>Stramenopiles</taxon>
        <taxon>Ochrophyta</taxon>
        <taxon>Bacillariophyta</taxon>
        <taxon>Coscinodiscophyceae</taxon>
        <taxon>Thalassiosirophycidae</taxon>
        <taxon>Thalassiosirales</taxon>
        <taxon>Thalassiosiraceae</taxon>
        <taxon>Thalassiosira</taxon>
    </lineage>
</organism>
<name>B8CFP7_THAPS</name>
<keyword evidence="4" id="KW-0547">Nucleotide-binding</keyword>
<dbReference type="KEGG" id="tps:THAPSDRAFT_264827"/>
<keyword evidence="3" id="KW-0808">Transferase</keyword>
<dbReference type="RefSeq" id="XP_002295057.1">
    <property type="nucleotide sequence ID" value="XM_002295021.1"/>
</dbReference>
<dbReference type="GO" id="GO:0005524">
    <property type="term" value="F:ATP binding"/>
    <property type="evidence" value="ECO:0007669"/>
    <property type="project" value="UniProtKB-KW"/>
</dbReference>
<protein>
    <recommendedName>
        <fullName evidence="1">non-specific serine/threonine protein kinase</fullName>
        <ecNumber evidence="1">2.7.11.1</ecNumber>
    </recommendedName>
</protein>
<feature type="non-terminal residue" evidence="10">
    <location>
        <position position="1"/>
    </location>
</feature>
<accession>B8CFP7</accession>
<feature type="compositionally biased region" description="Polar residues" evidence="8">
    <location>
        <begin position="29"/>
        <end position="49"/>
    </location>
</feature>
<evidence type="ECO:0000256" key="7">
    <source>
        <dbReference type="ARBA" id="ARBA00023193"/>
    </source>
</evidence>
<dbReference type="Gene3D" id="3.30.200.20">
    <property type="entry name" value="Phosphorylase Kinase, domain 1"/>
    <property type="match status" value="1"/>
</dbReference>
<dbReference type="HOGENOM" id="CLU_480229_0_0_1"/>
<dbReference type="GeneID" id="7443902"/>
<keyword evidence="6" id="KW-0067">ATP-binding</keyword>
<dbReference type="AlphaFoldDB" id="B8CFP7"/>
<dbReference type="FunFam" id="1.10.510.10:FF:002206">
    <property type="entry name" value="Eukaryotic translation initiation factor 2-alpha kinase 1-like Protein"/>
    <property type="match status" value="1"/>
</dbReference>
<reference evidence="10 11" key="1">
    <citation type="journal article" date="2004" name="Science">
        <title>The genome of the diatom Thalassiosira pseudonana: ecology, evolution, and metabolism.</title>
        <authorList>
            <person name="Armbrust E.V."/>
            <person name="Berges J.A."/>
            <person name="Bowler C."/>
            <person name="Green B.R."/>
            <person name="Martinez D."/>
            <person name="Putnam N.H."/>
            <person name="Zhou S."/>
            <person name="Allen A.E."/>
            <person name="Apt K.E."/>
            <person name="Bechner M."/>
            <person name="Brzezinski M.A."/>
            <person name="Chaal B.K."/>
            <person name="Chiovitti A."/>
            <person name="Davis A.K."/>
            <person name="Demarest M.S."/>
            <person name="Detter J.C."/>
            <person name="Glavina T."/>
            <person name="Goodstein D."/>
            <person name="Hadi M.Z."/>
            <person name="Hellsten U."/>
            <person name="Hildebrand M."/>
            <person name="Jenkins B.D."/>
            <person name="Jurka J."/>
            <person name="Kapitonov V.V."/>
            <person name="Kroger N."/>
            <person name="Lau W.W."/>
            <person name="Lane T.W."/>
            <person name="Larimer F.W."/>
            <person name="Lippmeier J.C."/>
            <person name="Lucas S."/>
            <person name="Medina M."/>
            <person name="Montsant A."/>
            <person name="Obornik M."/>
            <person name="Parker M.S."/>
            <person name="Palenik B."/>
            <person name="Pazour G.J."/>
            <person name="Richardson P.M."/>
            <person name="Rynearson T.A."/>
            <person name="Saito M.A."/>
            <person name="Schwartz D.C."/>
            <person name="Thamatrakoln K."/>
            <person name="Valentin K."/>
            <person name="Vardi A."/>
            <person name="Wilkerson F.P."/>
            <person name="Rokhsar D.S."/>
        </authorList>
    </citation>
    <scope>NUCLEOTIDE SEQUENCE [LARGE SCALE GENOMIC DNA]</scope>
    <source>
        <strain evidence="10 11">CCMP1335</strain>
    </source>
</reference>
<evidence type="ECO:0000256" key="5">
    <source>
        <dbReference type="ARBA" id="ARBA00022777"/>
    </source>
</evidence>
<dbReference type="GO" id="GO:0005634">
    <property type="term" value="C:nucleus"/>
    <property type="evidence" value="ECO:0000318"/>
    <property type="project" value="GO_Central"/>
</dbReference>
<evidence type="ECO:0000256" key="3">
    <source>
        <dbReference type="ARBA" id="ARBA00022679"/>
    </source>
</evidence>
<dbReference type="Gene3D" id="1.10.510.10">
    <property type="entry name" value="Transferase(Phosphotransferase) domain 1"/>
    <property type="match status" value="1"/>
</dbReference>
<keyword evidence="11" id="KW-1185">Reference proteome</keyword>
<proteinExistence type="predicted"/>
<dbReference type="PaxDb" id="35128-Thaps264827"/>
<feature type="compositionally biased region" description="Polar residues" evidence="8">
    <location>
        <begin position="1"/>
        <end position="22"/>
    </location>
</feature>
<reference evidence="10 11" key="2">
    <citation type="journal article" date="2008" name="Nature">
        <title>The Phaeodactylum genome reveals the evolutionary history of diatom genomes.</title>
        <authorList>
            <person name="Bowler C."/>
            <person name="Allen A.E."/>
            <person name="Badger J.H."/>
            <person name="Grimwood J."/>
            <person name="Jabbari K."/>
            <person name="Kuo A."/>
            <person name="Maheswari U."/>
            <person name="Martens C."/>
            <person name="Maumus F."/>
            <person name="Otillar R.P."/>
            <person name="Rayko E."/>
            <person name="Salamov A."/>
            <person name="Vandepoele K."/>
            <person name="Beszteri B."/>
            <person name="Gruber A."/>
            <person name="Heijde M."/>
            <person name="Katinka M."/>
            <person name="Mock T."/>
            <person name="Valentin K."/>
            <person name="Verret F."/>
            <person name="Berges J.A."/>
            <person name="Brownlee C."/>
            <person name="Cadoret J.P."/>
            <person name="Chiovitti A."/>
            <person name="Choi C.J."/>
            <person name="Coesel S."/>
            <person name="De Martino A."/>
            <person name="Detter J.C."/>
            <person name="Durkin C."/>
            <person name="Falciatore A."/>
            <person name="Fournet J."/>
            <person name="Haruta M."/>
            <person name="Huysman M.J."/>
            <person name="Jenkins B.D."/>
            <person name="Jiroutova K."/>
            <person name="Jorgensen R.E."/>
            <person name="Joubert Y."/>
            <person name="Kaplan A."/>
            <person name="Kroger N."/>
            <person name="Kroth P.G."/>
            <person name="La Roche J."/>
            <person name="Lindquist E."/>
            <person name="Lommer M."/>
            <person name="Martin-Jezequel V."/>
            <person name="Lopez P.J."/>
            <person name="Lucas S."/>
            <person name="Mangogna M."/>
            <person name="McGinnis K."/>
            <person name="Medlin L.K."/>
            <person name="Montsant A."/>
            <person name="Oudot-Le Secq M.P."/>
            <person name="Napoli C."/>
            <person name="Obornik M."/>
            <person name="Parker M.S."/>
            <person name="Petit J.L."/>
            <person name="Porcel B.M."/>
            <person name="Poulsen N."/>
            <person name="Robison M."/>
            <person name="Rychlewski L."/>
            <person name="Rynearson T.A."/>
            <person name="Schmutz J."/>
            <person name="Shapiro H."/>
            <person name="Siaut M."/>
            <person name="Stanley M."/>
            <person name="Sussman M.R."/>
            <person name="Taylor A.R."/>
            <person name="Vardi A."/>
            <person name="von Dassow P."/>
            <person name="Vyverman W."/>
            <person name="Willis A."/>
            <person name="Wyrwicz L.S."/>
            <person name="Rokhsar D.S."/>
            <person name="Weissenbach J."/>
            <person name="Armbrust E.V."/>
            <person name="Green B.R."/>
            <person name="Van de Peer Y."/>
            <person name="Grigoriev I.V."/>
        </authorList>
    </citation>
    <scope>NUCLEOTIDE SEQUENCE [LARGE SCALE GENOMIC DNA]</scope>
    <source>
        <strain evidence="10 11">CCMP1335</strain>
    </source>
</reference>
<dbReference type="PROSITE" id="PS50011">
    <property type="entry name" value="PROTEIN_KINASE_DOM"/>
    <property type="match status" value="1"/>
</dbReference>
<dbReference type="eggNOG" id="KOG1035">
    <property type="taxonomic scope" value="Eukaryota"/>
</dbReference>
<feature type="domain" description="Protein kinase" evidence="9">
    <location>
        <begin position="68"/>
        <end position="489"/>
    </location>
</feature>